<gene>
    <name evidence="1" type="ORF">AGR13a_Lc120178</name>
</gene>
<name>A0ABP2BMB3_9HYPH</name>
<evidence type="ECO:0000313" key="2">
    <source>
        <dbReference type="Proteomes" id="UP000191812"/>
    </source>
</evidence>
<sequence>MSEAFKGSKVDLNSQLHMFASSPGRKSRHGNGEISGVSYKTAKSYNTGQTFSSYWALQEWAVEAAIGAPTSGF</sequence>
<comment type="caution">
    <text evidence="1">The sequence shown here is derived from an EMBL/GenBank/DDBJ whole genome shotgun (WGS) entry which is preliminary data.</text>
</comment>
<organism evidence="1 2">
    <name type="scientific">Agrobacterium genomosp. 13 str. CFBP 6927</name>
    <dbReference type="NCBI Taxonomy" id="1183428"/>
    <lineage>
        <taxon>Bacteria</taxon>
        <taxon>Pseudomonadati</taxon>
        <taxon>Pseudomonadota</taxon>
        <taxon>Alphaproteobacteria</taxon>
        <taxon>Hyphomicrobiales</taxon>
        <taxon>Rhizobiaceae</taxon>
        <taxon>Rhizobium/Agrobacterium group</taxon>
        <taxon>Agrobacterium</taxon>
        <taxon>Agrobacterium tumefaciens complex</taxon>
    </lineage>
</organism>
<dbReference type="Proteomes" id="UP000191812">
    <property type="component" value="Unassembled WGS sequence"/>
</dbReference>
<reference evidence="1 2" key="1">
    <citation type="submission" date="2016-01" db="EMBL/GenBank/DDBJ databases">
        <authorList>
            <person name="Regsiter A."/>
            <person name="william w."/>
        </authorList>
    </citation>
    <scope>NUCLEOTIDE SEQUENCE [LARGE SCALE GENOMIC DNA]</scope>
    <source>
        <strain evidence="1 2">CFBP 6927</strain>
    </source>
</reference>
<protein>
    <submittedName>
        <fullName evidence="1">Uncharacterized protein</fullName>
    </submittedName>
</protein>
<dbReference type="RefSeq" id="WP_080840039.1">
    <property type="nucleotide sequence ID" value="NZ_LT009757.1"/>
</dbReference>
<dbReference type="EMBL" id="FBWH01000038">
    <property type="protein sequence ID" value="CUX55658.1"/>
    <property type="molecule type" value="Genomic_DNA"/>
</dbReference>
<evidence type="ECO:0000313" key="1">
    <source>
        <dbReference type="EMBL" id="CUX55658.1"/>
    </source>
</evidence>
<proteinExistence type="predicted"/>
<keyword evidence="2" id="KW-1185">Reference proteome</keyword>
<accession>A0ABP2BMB3</accession>